<evidence type="ECO:0000313" key="3">
    <source>
        <dbReference type="Proteomes" id="UP000198885"/>
    </source>
</evidence>
<name>A0A1H9SUD1_9RHOB</name>
<keyword evidence="3" id="KW-1185">Reference proteome</keyword>
<accession>A0A1H9SUD1</accession>
<evidence type="ECO:0000256" key="1">
    <source>
        <dbReference type="SAM" id="MobiDB-lite"/>
    </source>
</evidence>
<evidence type="ECO:0000313" key="2">
    <source>
        <dbReference type="EMBL" id="SER88612.1"/>
    </source>
</evidence>
<gene>
    <name evidence="2" type="ORF">SAMN04490244_103402</name>
</gene>
<dbReference type="EMBL" id="FOGU01000003">
    <property type="protein sequence ID" value="SER88612.1"/>
    <property type="molecule type" value="Genomic_DNA"/>
</dbReference>
<proteinExistence type="predicted"/>
<dbReference type="GO" id="GO:0005524">
    <property type="term" value="F:ATP binding"/>
    <property type="evidence" value="ECO:0007669"/>
    <property type="project" value="UniProtKB-KW"/>
</dbReference>
<dbReference type="Proteomes" id="UP000198885">
    <property type="component" value="Unassembled WGS sequence"/>
</dbReference>
<protein>
    <submittedName>
        <fullName evidence="2">Zinc transport system ATP-binding protein</fullName>
    </submittedName>
</protein>
<keyword evidence="2" id="KW-0547">Nucleotide-binding</keyword>
<dbReference type="STRING" id="641238.SAMN04490244_103402"/>
<organism evidence="2 3">
    <name type="scientific">Tranquillimonas rosea</name>
    <dbReference type="NCBI Taxonomy" id="641238"/>
    <lineage>
        <taxon>Bacteria</taxon>
        <taxon>Pseudomonadati</taxon>
        <taxon>Pseudomonadota</taxon>
        <taxon>Alphaproteobacteria</taxon>
        <taxon>Rhodobacterales</taxon>
        <taxon>Roseobacteraceae</taxon>
        <taxon>Tranquillimonas</taxon>
    </lineage>
</organism>
<reference evidence="2 3" key="1">
    <citation type="submission" date="2016-10" db="EMBL/GenBank/DDBJ databases">
        <authorList>
            <person name="de Groot N.N."/>
        </authorList>
    </citation>
    <scope>NUCLEOTIDE SEQUENCE [LARGE SCALE GENOMIC DNA]</scope>
    <source>
        <strain evidence="2 3">DSM 23042</strain>
    </source>
</reference>
<dbReference type="AlphaFoldDB" id="A0A1H9SUD1"/>
<keyword evidence="2" id="KW-0067">ATP-binding</keyword>
<feature type="compositionally biased region" description="Basic and acidic residues" evidence="1">
    <location>
        <begin position="50"/>
        <end position="66"/>
    </location>
</feature>
<feature type="region of interest" description="Disordered" evidence="1">
    <location>
        <begin position="37"/>
        <end position="66"/>
    </location>
</feature>
<sequence length="66" mass="7158">MSASDRVVCLNGHVCCEGRPERVAEAPEYQALFGPGTAGTMAHYRHGNHRDHGDTDHGPRTKEAAE</sequence>